<dbReference type="STRING" id="608538.HTH_0550"/>
<evidence type="ECO:0000313" key="2">
    <source>
        <dbReference type="Proteomes" id="UP000002574"/>
    </source>
</evidence>
<organism evidence="1 2">
    <name type="scientific">Hydrogenobacter thermophilus (strain DSM 6534 / IAM 12695 / TK-6)</name>
    <dbReference type="NCBI Taxonomy" id="608538"/>
    <lineage>
        <taxon>Bacteria</taxon>
        <taxon>Pseudomonadati</taxon>
        <taxon>Aquificota</taxon>
        <taxon>Aquificia</taxon>
        <taxon>Aquificales</taxon>
        <taxon>Aquificaceae</taxon>
        <taxon>Hydrogenobacter</taxon>
    </lineage>
</organism>
<gene>
    <name evidence="1" type="ordered locus">HTH_0550</name>
</gene>
<proteinExistence type="predicted"/>
<dbReference type="Proteomes" id="UP000002574">
    <property type="component" value="Chromosome"/>
</dbReference>
<sequence length="59" mass="6988">MVKMKKPEKHEATHWIFGVDVLGKDIIEVPEYLVSLFEEEGFTRISDEKPKKEREKERG</sequence>
<accession>D3DGR0</accession>
<dbReference type="RefSeq" id="WP_012963194.1">
    <property type="nucleotide sequence ID" value="NC_013799.1"/>
</dbReference>
<reference evidence="1 2" key="1">
    <citation type="journal article" date="2010" name="J. Bacteriol.">
        <title>Complete genome sequence of the thermophilic, obligately chemolithoautotrophic hydrogen-oxidizing bacterium Hydrogenobacter thermophilus TK-6.</title>
        <authorList>
            <person name="Arai H."/>
            <person name="Kanbe H."/>
            <person name="Ishii M."/>
            <person name="Igarashi Y."/>
        </authorList>
    </citation>
    <scope>NUCLEOTIDE SEQUENCE [LARGE SCALE GENOMIC DNA]</scope>
    <source>
        <strain evidence="2">DSM 6534 / IAM 12695 / TK-6 [Tokyo]</strain>
    </source>
</reference>
<dbReference type="KEGG" id="hth:HTH_0550"/>
<evidence type="ECO:0000313" key="1">
    <source>
        <dbReference type="EMBL" id="BAI69012.1"/>
    </source>
</evidence>
<dbReference type="AlphaFoldDB" id="D3DGR0"/>
<dbReference type="KEGG" id="hte:Hydth_0548"/>
<name>D3DGR0_HYDTT</name>
<protein>
    <submittedName>
        <fullName evidence="1">Uncharacterized protein</fullName>
    </submittedName>
</protein>
<dbReference type="EMBL" id="AP011112">
    <property type="protein sequence ID" value="BAI69012.1"/>
    <property type="molecule type" value="Genomic_DNA"/>
</dbReference>
<keyword evidence="2" id="KW-1185">Reference proteome</keyword>